<evidence type="ECO:0000313" key="2">
    <source>
        <dbReference type="Proteomes" id="UP000814033"/>
    </source>
</evidence>
<proteinExistence type="predicted"/>
<dbReference type="Proteomes" id="UP000814033">
    <property type="component" value="Unassembled WGS sequence"/>
</dbReference>
<evidence type="ECO:0000313" key="1">
    <source>
        <dbReference type="EMBL" id="KAI0046884.1"/>
    </source>
</evidence>
<protein>
    <submittedName>
        <fullName evidence="1">Uncharacterized protein</fullName>
    </submittedName>
</protein>
<keyword evidence="2" id="KW-1185">Reference proteome</keyword>
<reference evidence="1" key="2">
    <citation type="journal article" date="2022" name="New Phytol.">
        <title>Evolutionary transition to the ectomycorrhizal habit in the genomes of a hyperdiverse lineage of mushroom-forming fungi.</title>
        <authorList>
            <person name="Looney B."/>
            <person name="Miyauchi S."/>
            <person name="Morin E."/>
            <person name="Drula E."/>
            <person name="Courty P.E."/>
            <person name="Kohler A."/>
            <person name="Kuo A."/>
            <person name="LaButti K."/>
            <person name="Pangilinan J."/>
            <person name="Lipzen A."/>
            <person name="Riley R."/>
            <person name="Andreopoulos W."/>
            <person name="He G."/>
            <person name="Johnson J."/>
            <person name="Nolan M."/>
            <person name="Tritt A."/>
            <person name="Barry K.W."/>
            <person name="Grigoriev I.V."/>
            <person name="Nagy L.G."/>
            <person name="Hibbett D."/>
            <person name="Henrissat B."/>
            <person name="Matheny P.B."/>
            <person name="Labbe J."/>
            <person name="Martin F.M."/>
        </authorList>
    </citation>
    <scope>NUCLEOTIDE SEQUENCE</scope>
    <source>
        <strain evidence="1">FP105234-sp</strain>
    </source>
</reference>
<reference evidence="1" key="1">
    <citation type="submission" date="2021-02" db="EMBL/GenBank/DDBJ databases">
        <authorList>
            <consortium name="DOE Joint Genome Institute"/>
            <person name="Ahrendt S."/>
            <person name="Looney B.P."/>
            <person name="Miyauchi S."/>
            <person name="Morin E."/>
            <person name="Drula E."/>
            <person name="Courty P.E."/>
            <person name="Chicoki N."/>
            <person name="Fauchery L."/>
            <person name="Kohler A."/>
            <person name="Kuo A."/>
            <person name="Labutti K."/>
            <person name="Pangilinan J."/>
            <person name="Lipzen A."/>
            <person name="Riley R."/>
            <person name="Andreopoulos W."/>
            <person name="He G."/>
            <person name="Johnson J."/>
            <person name="Barry K.W."/>
            <person name="Grigoriev I.V."/>
            <person name="Nagy L."/>
            <person name="Hibbett D."/>
            <person name="Henrissat B."/>
            <person name="Matheny P.B."/>
            <person name="Labbe J."/>
            <person name="Martin F."/>
        </authorList>
    </citation>
    <scope>NUCLEOTIDE SEQUENCE</scope>
    <source>
        <strain evidence="1">FP105234-sp</strain>
    </source>
</reference>
<dbReference type="EMBL" id="MU275915">
    <property type="protein sequence ID" value="KAI0046884.1"/>
    <property type="molecule type" value="Genomic_DNA"/>
</dbReference>
<gene>
    <name evidence="1" type="ORF">FA95DRAFT_1308085</name>
</gene>
<comment type="caution">
    <text evidence="1">The sequence shown here is derived from an EMBL/GenBank/DDBJ whole genome shotgun (WGS) entry which is preliminary data.</text>
</comment>
<sequence length="192" mass="21270">MQVLSFRRVYVWDSDRAFQSPQFCLDSHCCRSGRCRGSSGWNDPPTVRGILRRGTIVESIGRTLASRRFTAFNMGAQQQDHRSVWRRATIHHNRCSDTYGPTSYESRLRPMHKKNLALGEMAVRFSPSVFLEQIDAVSFADGKDSRKVSSSAIVAAILMRLKLDGDSKLTGKPLAGASDAGLSATTTVSTKK</sequence>
<organism evidence="1 2">
    <name type="scientific">Auriscalpium vulgare</name>
    <dbReference type="NCBI Taxonomy" id="40419"/>
    <lineage>
        <taxon>Eukaryota</taxon>
        <taxon>Fungi</taxon>
        <taxon>Dikarya</taxon>
        <taxon>Basidiomycota</taxon>
        <taxon>Agaricomycotina</taxon>
        <taxon>Agaricomycetes</taxon>
        <taxon>Russulales</taxon>
        <taxon>Auriscalpiaceae</taxon>
        <taxon>Auriscalpium</taxon>
    </lineage>
</organism>
<accession>A0ACB8RRI4</accession>
<name>A0ACB8RRI4_9AGAM</name>